<sequence length="167" mass="18647">MSVQALTYESIVESFVRQKLFKCYYDGCDKGFATQSRLNLHTSRRHAIDGSAQFGEQHSALDDRQQIPTITTTSPTVPTITTTTTTSSADRQWLVIKYNNDSDSDIEIIGRVPPKRSARNRSPSDVNPKPLVPDIIEKYCRITAILFTFMSNTGHDYISGSAAGRLQ</sequence>
<dbReference type="AlphaFoldDB" id="A0A7R9L6M2"/>
<gene>
    <name evidence="3" type="ORF">OSB1V03_LOCUS15431</name>
</gene>
<proteinExistence type="predicted"/>
<dbReference type="EMBL" id="OC870494">
    <property type="protein sequence ID" value="CAD7635039.1"/>
    <property type="molecule type" value="Genomic_DNA"/>
</dbReference>
<dbReference type="InterPro" id="IPR036236">
    <property type="entry name" value="Znf_C2H2_sf"/>
</dbReference>
<feature type="domain" description="C2H2-type" evidence="2">
    <location>
        <begin position="21"/>
        <end position="51"/>
    </location>
</feature>
<dbReference type="PROSITE" id="PS50157">
    <property type="entry name" value="ZINC_FINGER_C2H2_2"/>
    <property type="match status" value="1"/>
</dbReference>
<evidence type="ECO:0000259" key="2">
    <source>
        <dbReference type="PROSITE" id="PS50157"/>
    </source>
</evidence>
<dbReference type="GO" id="GO:0008270">
    <property type="term" value="F:zinc ion binding"/>
    <property type="evidence" value="ECO:0007669"/>
    <property type="project" value="UniProtKB-KW"/>
</dbReference>
<evidence type="ECO:0000313" key="3">
    <source>
        <dbReference type="EMBL" id="CAD7635039.1"/>
    </source>
</evidence>
<accession>A0A7R9L6M2</accession>
<keyword evidence="1" id="KW-0863">Zinc-finger</keyword>
<reference evidence="3" key="1">
    <citation type="submission" date="2020-11" db="EMBL/GenBank/DDBJ databases">
        <authorList>
            <person name="Tran Van P."/>
        </authorList>
    </citation>
    <scope>NUCLEOTIDE SEQUENCE</scope>
</reference>
<keyword evidence="1" id="KW-0862">Zinc</keyword>
<dbReference type="OrthoDB" id="6537512at2759"/>
<keyword evidence="4" id="KW-1185">Reference proteome</keyword>
<dbReference type="InterPro" id="IPR013087">
    <property type="entry name" value="Znf_C2H2_type"/>
</dbReference>
<keyword evidence="1" id="KW-0479">Metal-binding</keyword>
<evidence type="ECO:0000313" key="4">
    <source>
        <dbReference type="Proteomes" id="UP000759131"/>
    </source>
</evidence>
<organism evidence="3">
    <name type="scientific">Medioppia subpectinata</name>
    <dbReference type="NCBI Taxonomy" id="1979941"/>
    <lineage>
        <taxon>Eukaryota</taxon>
        <taxon>Metazoa</taxon>
        <taxon>Ecdysozoa</taxon>
        <taxon>Arthropoda</taxon>
        <taxon>Chelicerata</taxon>
        <taxon>Arachnida</taxon>
        <taxon>Acari</taxon>
        <taxon>Acariformes</taxon>
        <taxon>Sarcoptiformes</taxon>
        <taxon>Oribatida</taxon>
        <taxon>Brachypylina</taxon>
        <taxon>Oppioidea</taxon>
        <taxon>Oppiidae</taxon>
        <taxon>Medioppia</taxon>
    </lineage>
</organism>
<dbReference type="PROSITE" id="PS00028">
    <property type="entry name" value="ZINC_FINGER_C2H2_1"/>
    <property type="match status" value="1"/>
</dbReference>
<dbReference type="Gene3D" id="3.30.160.60">
    <property type="entry name" value="Classic Zinc Finger"/>
    <property type="match status" value="1"/>
</dbReference>
<dbReference type="SUPFAM" id="SSF57667">
    <property type="entry name" value="beta-beta-alpha zinc fingers"/>
    <property type="match status" value="1"/>
</dbReference>
<dbReference type="EMBL" id="CAJPIZ010015919">
    <property type="protein sequence ID" value="CAG2115469.1"/>
    <property type="molecule type" value="Genomic_DNA"/>
</dbReference>
<evidence type="ECO:0000256" key="1">
    <source>
        <dbReference type="PROSITE-ProRule" id="PRU00042"/>
    </source>
</evidence>
<dbReference type="Proteomes" id="UP000759131">
    <property type="component" value="Unassembled WGS sequence"/>
</dbReference>
<name>A0A7R9L6M2_9ACAR</name>
<protein>
    <recommendedName>
        <fullName evidence="2">C2H2-type domain-containing protein</fullName>
    </recommendedName>
</protein>
<feature type="non-terminal residue" evidence="3">
    <location>
        <position position="167"/>
    </location>
</feature>